<dbReference type="eggNOG" id="KOG4658">
    <property type="taxonomic scope" value="Eukaryota"/>
</dbReference>
<keyword evidence="3" id="KW-0677">Repeat</keyword>
<protein>
    <recommendedName>
        <fullName evidence="14">Disease resistance protein RPM1</fullName>
    </recommendedName>
</protein>
<dbReference type="EnsemblPlants" id="OPUNC10G02740.1">
    <property type="protein sequence ID" value="OPUNC10G02740.1"/>
    <property type="gene ID" value="OPUNC10G02740"/>
</dbReference>
<dbReference type="Gene3D" id="1.20.5.4130">
    <property type="match status" value="1"/>
</dbReference>
<keyword evidence="2" id="KW-0433">Leucine-rich repeat</keyword>
<dbReference type="Pfam" id="PF23559">
    <property type="entry name" value="WHD_DRP"/>
    <property type="match status" value="1"/>
</dbReference>
<dbReference type="Pfam" id="PF18052">
    <property type="entry name" value="Rx_N"/>
    <property type="match status" value="1"/>
</dbReference>
<comment type="similarity">
    <text evidence="1">Belongs to the disease resistance NB-LRR family.</text>
</comment>
<reference evidence="12" key="1">
    <citation type="submission" date="2015-04" db="UniProtKB">
        <authorList>
            <consortium name="EnsemblPlants"/>
        </authorList>
    </citation>
    <scope>IDENTIFICATION</scope>
</reference>
<keyword evidence="5" id="KW-0611">Plant defense</keyword>
<keyword evidence="7" id="KW-0732">Signal</keyword>
<evidence type="ECO:0000259" key="9">
    <source>
        <dbReference type="Pfam" id="PF18052"/>
    </source>
</evidence>
<evidence type="ECO:0000259" key="10">
    <source>
        <dbReference type="Pfam" id="PF23559"/>
    </source>
</evidence>
<evidence type="ECO:0000256" key="5">
    <source>
        <dbReference type="ARBA" id="ARBA00022821"/>
    </source>
</evidence>
<dbReference type="GO" id="GO:0042742">
    <property type="term" value="P:defense response to bacterium"/>
    <property type="evidence" value="ECO:0007669"/>
    <property type="project" value="UniProtKB-ARBA"/>
</dbReference>
<reference evidence="12" key="2">
    <citation type="submission" date="2018-05" db="EMBL/GenBank/DDBJ databases">
        <title>OpunRS2 (Oryza punctata Reference Sequence Version 2).</title>
        <authorList>
            <person name="Zhang J."/>
            <person name="Kudrna D."/>
            <person name="Lee S."/>
            <person name="Talag J."/>
            <person name="Welchert J."/>
            <person name="Wing R.A."/>
        </authorList>
    </citation>
    <scope>NUCLEOTIDE SEQUENCE [LARGE SCALE GENOMIC DNA]</scope>
</reference>
<evidence type="ECO:0000313" key="13">
    <source>
        <dbReference type="Proteomes" id="UP000026962"/>
    </source>
</evidence>
<sequence>MAEGIVGLLITKLSAVLARDATTLLGASQFLKEVPALRGLFYEIHDVKEELESMQAFLQGAELFRNTDETTGIFVKKIRDLAFEIEDVVDEFTYKLDDKHGGFADRVKKRIKHVKTWHRLAHKLQEIKRRLEAADRRKVRYDMRGIQMKGGCSDAHSKSACQTSYFSREEDLVGIKENKEKLIQWLTGDMELGSKIATVWGMGGVGKTTLVHHVYKTIKVEFDAASWIAVSKSYDVEDLMKKMAKDFGLRIDIVNMENRSLIEMMHRYLQGKRYIVIMDDVWGVDVWFKVRHVFPTNCIARFIITSRIHEVALLATRNSVIRLEPLHEHHSWELFCKEAFWNNDIKTCPLELKYLAQKFVEKCNGLPIAIACIGRLLSCKQLTYPEWENMYKQLEIQLTNNAIFDVSNILKLSLEDLPYNLKNCLMYCTIFPEDYFIHRRKIIRHWITAGFIQEIGNKTLEQVAEGYLNELVNRSLLQVVERNELGRLRRCQMHDIIHLLALNKSNEECFCQIYNGSRKVLGAGTRRLSIQNENVEQLDRSDATYLRALHVFKSHINIDLLRPILKSSNMLSTLDLENVQINMLPNEVFDLFNLRYLGLHKTNIETLSESLGRLQNLEVLDAFETNLSYLPKHVVKLEKLRYLYAGTFFRDHEIIGAFGGIEMPNGLRNLTGLHALQCVKASSEILHEVGALRELRTLGVSNVKSEYSADLCAAITKLSHLIHLEITAPGEMEVLHLEGLHLPMTVSWLGIEGILEKTSMPQVLSSWSHVSTLTRLRLAFCRLDEDSFSSLLVLHGLYCLEISTKGFVGKRLKFSSGSFPNLRSLIVGGAPELNQVDIENGAMQSLADLMFIGCPNLRDLPHGIEHLTVLEKLRLLEASEQLIQRLRKMRDSDECDEDLMKISHIRNVTVGQIQKQIWERIR</sequence>
<dbReference type="GO" id="GO:0002758">
    <property type="term" value="P:innate immune response-activating signaling pathway"/>
    <property type="evidence" value="ECO:0007669"/>
    <property type="project" value="UniProtKB-ARBA"/>
</dbReference>
<evidence type="ECO:0000259" key="8">
    <source>
        <dbReference type="Pfam" id="PF00931"/>
    </source>
</evidence>
<dbReference type="Pfam" id="PF00931">
    <property type="entry name" value="NB-ARC"/>
    <property type="match status" value="1"/>
</dbReference>
<feature type="signal peptide" evidence="7">
    <location>
        <begin position="1"/>
        <end position="18"/>
    </location>
</feature>
<dbReference type="HOGENOM" id="CLU_000837_25_4_1"/>
<dbReference type="InterPro" id="IPR058922">
    <property type="entry name" value="WHD_DRP"/>
</dbReference>
<organism evidence="12">
    <name type="scientific">Oryza punctata</name>
    <name type="common">Red rice</name>
    <dbReference type="NCBI Taxonomy" id="4537"/>
    <lineage>
        <taxon>Eukaryota</taxon>
        <taxon>Viridiplantae</taxon>
        <taxon>Streptophyta</taxon>
        <taxon>Embryophyta</taxon>
        <taxon>Tracheophyta</taxon>
        <taxon>Spermatophyta</taxon>
        <taxon>Magnoliopsida</taxon>
        <taxon>Liliopsida</taxon>
        <taxon>Poales</taxon>
        <taxon>Poaceae</taxon>
        <taxon>BOP clade</taxon>
        <taxon>Oryzoideae</taxon>
        <taxon>Oryzeae</taxon>
        <taxon>Oryzinae</taxon>
        <taxon>Oryza</taxon>
    </lineage>
</organism>
<dbReference type="AlphaFoldDB" id="A0A0E0M5R3"/>
<evidence type="ECO:0000259" key="11">
    <source>
        <dbReference type="Pfam" id="PF23598"/>
    </source>
</evidence>
<proteinExistence type="inferred from homology"/>
<feature type="domain" description="NB-ARC" evidence="8">
    <location>
        <begin position="176"/>
        <end position="343"/>
    </location>
</feature>
<dbReference type="InterPro" id="IPR044974">
    <property type="entry name" value="Disease_R_plants"/>
</dbReference>
<dbReference type="InterPro" id="IPR027417">
    <property type="entry name" value="P-loop_NTPase"/>
</dbReference>
<dbReference type="Gene3D" id="1.10.10.10">
    <property type="entry name" value="Winged helix-like DNA-binding domain superfamily/Winged helix DNA-binding domain"/>
    <property type="match status" value="1"/>
</dbReference>
<dbReference type="InterPro" id="IPR002182">
    <property type="entry name" value="NB-ARC"/>
</dbReference>
<accession>A0A0E0M5R3</accession>
<dbReference type="CDD" id="cd14798">
    <property type="entry name" value="RX-CC_like"/>
    <property type="match status" value="1"/>
</dbReference>
<dbReference type="SUPFAM" id="SSF52058">
    <property type="entry name" value="L domain-like"/>
    <property type="match status" value="1"/>
</dbReference>
<evidence type="ECO:0000256" key="1">
    <source>
        <dbReference type="ARBA" id="ARBA00008894"/>
    </source>
</evidence>
<dbReference type="InterPro" id="IPR041118">
    <property type="entry name" value="Rx_N"/>
</dbReference>
<dbReference type="PRINTS" id="PR00364">
    <property type="entry name" value="DISEASERSIST"/>
</dbReference>
<feature type="domain" description="Disease resistance protein winged helix" evidence="10">
    <location>
        <begin position="430"/>
        <end position="501"/>
    </location>
</feature>
<dbReference type="InterPro" id="IPR032675">
    <property type="entry name" value="LRR_dom_sf"/>
</dbReference>
<dbReference type="Gramene" id="OPUNC10G02740.1">
    <property type="protein sequence ID" value="OPUNC10G02740.1"/>
    <property type="gene ID" value="OPUNC10G02740"/>
</dbReference>
<feature type="chain" id="PRO_5002367156" description="Disease resistance protein RPM1" evidence="7">
    <location>
        <begin position="19"/>
        <end position="922"/>
    </location>
</feature>
<evidence type="ECO:0000256" key="3">
    <source>
        <dbReference type="ARBA" id="ARBA00022737"/>
    </source>
</evidence>
<evidence type="ECO:0000313" key="12">
    <source>
        <dbReference type="EnsemblPlants" id="OPUNC10G02740.1"/>
    </source>
</evidence>
<feature type="domain" description="Disease resistance N-terminal" evidence="9">
    <location>
        <begin position="6"/>
        <end position="109"/>
    </location>
</feature>
<keyword evidence="13" id="KW-1185">Reference proteome</keyword>
<feature type="domain" description="Disease resistance R13L4/SHOC-2-like LRR" evidence="11">
    <location>
        <begin position="546"/>
        <end position="874"/>
    </location>
</feature>
<dbReference type="Proteomes" id="UP000026962">
    <property type="component" value="Chromosome 10"/>
</dbReference>
<evidence type="ECO:0000256" key="7">
    <source>
        <dbReference type="SAM" id="SignalP"/>
    </source>
</evidence>
<keyword evidence="6" id="KW-0175">Coiled coil</keyword>
<name>A0A0E0M5R3_ORYPU</name>
<dbReference type="SUPFAM" id="SSF52540">
    <property type="entry name" value="P-loop containing nucleoside triphosphate hydrolases"/>
    <property type="match status" value="1"/>
</dbReference>
<dbReference type="GO" id="GO:0043531">
    <property type="term" value="F:ADP binding"/>
    <property type="evidence" value="ECO:0007669"/>
    <property type="project" value="InterPro"/>
</dbReference>
<dbReference type="FunFam" id="3.40.50.300:FF:001091">
    <property type="entry name" value="Probable disease resistance protein At1g61300"/>
    <property type="match status" value="1"/>
</dbReference>
<dbReference type="InterPro" id="IPR055414">
    <property type="entry name" value="LRR_R13L4/SHOC2-like"/>
</dbReference>
<dbReference type="InterPro" id="IPR042197">
    <property type="entry name" value="Apaf_helical"/>
</dbReference>
<keyword evidence="4" id="KW-0547">Nucleotide-binding</keyword>
<evidence type="ECO:0000256" key="4">
    <source>
        <dbReference type="ARBA" id="ARBA00022741"/>
    </source>
</evidence>
<evidence type="ECO:0008006" key="14">
    <source>
        <dbReference type="Google" id="ProtNLM"/>
    </source>
</evidence>
<dbReference type="InterPro" id="IPR038005">
    <property type="entry name" value="RX-like_CC"/>
</dbReference>
<dbReference type="GO" id="GO:0009626">
    <property type="term" value="P:plant-type hypersensitive response"/>
    <property type="evidence" value="ECO:0007669"/>
    <property type="project" value="UniProtKB-ARBA"/>
</dbReference>
<dbReference type="FunFam" id="1.10.10.10:FF:000322">
    <property type="entry name" value="Probable disease resistance protein At1g63360"/>
    <property type="match status" value="1"/>
</dbReference>
<dbReference type="PANTHER" id="PTHR23155:SF931">
    <property type="entry name" value="OS01G0547000 PROTEIN"/>
    <property type="match status" value="1"/>
</dbReference>
<dbReference type="InterPro" id="IPR036388">
    <property type="entry name" value="WH-like_DNA-bd_sf"/>
</dbReference>
<dbReference type="STRING" id="4537.A0A0E0M5R3"/>
<dbReference type="Gene3D" id="1.10.8.430">
    <property type="entry name" value="Helical domain of apoptotic protease-activating factors"/>
    <property type="match status" value="1"/>
</dbReference>
<dbReference type="Gene3D" id="3.40.50.300">
    <property type="entry name" value="P-loop containing nucleotide triphosphate hydrolases"/>
    <property type="match status" value="1"/>
</dbReference>
<dbReference type="Gene3D" id="3.80.10.10">
    <property type="entry name" value="Ribonuclease Inhibitor"/>
    <property type="match status" value="1"/>
</dbReference>
<evidence type="ECO:0000256" key="2">
    <source>
        <dbReference type="ARBA" id="ARBA00022614"/>
    </source>
</evidence>
<evidence type="ECO:0000256" key="6">
    <source>
        <dbReference type="ARBA" id="ARBA00023054"/>
    </source>
</evidence>
<dbReference type="PANTHER" id="PTHR23155">
    <property type="entry name" value="DISEASE RESISTANCE PROTEIN RP"/>
    <property type="match status" value="1"/>
</dbReference>
<dbReference type="OMA" id="CKGAFWS"/>
<dbReference type="Pfam" id="PF23598">
    <property type="entry name" value="LRR_14"/>
    <property type="match status" value="1"/>
</dbReference>